<gene>
    <name evidence="1" type="ORF">DFA_00480</name>
</gene>
<dbReference type="EMBL" id="GL883010">
    <property type="protein sequence ID" value="EGG20619.1"/>
    <property type="molecule type" value="Genomic_DNA"/>
</dbReference>
<dbReference type="GeneID" id="14873087"/>
<name>F4PS21_CACFS</name>
<organism evidence="1 2">
    <name type="scientific">Cavenderia fasciculata</name>
    <name type="common">Slime mold</name>
    <name type="synonym">Dictyostelium fasciculatum</name>
    <dbReference type="NCBI Taxonomy" id="261658"/>
    <lineage>
        <taxon>Eukaryota</taxon>
        <taxon>Amoebozoa</taxon>
        <taxon>Evosea</taxon>
        <taxon>Eumycetozoa</taxon>
        <taxon>Dictyostelia</taxon>
        <taxon>Acytosteliales</taxon>
        <taxon>Cavenderiaceae</taxon>
        <taxon>Cavenderia</taxon>
    </lineage>
</organism>
<keyword evidence="2" id="KW-1185">Reference proteome</keyword>
<protein>
    <submittedName>
        <fullName evidence="1">Uncharacterized protein</fullName>
    </submittedName>
</protein>
<dbReference type="KEGG" id="dfa:DFA_00480"/>
<reference evidence="2" key="1">
    <citation type="journal article" date="2011" name="Genome Res.">
        <title>Phylogeny-wide analysis of social amoeba genomes highlights ancient origins for complex intercellular communication.</title>
        <authorList>
            <person name="Heidel A.J."/>
            <person name="Lawal H.M."/>
            <person name="Felder M."/>
            <person name="Schilde C."/>
            <person name="Helps N.R."/>
            <person name="Tunggal B."/>
            <person name="Rivero F."/>
            <person name="John U."/>
            <person name="Schleicher M."/>
            <person name="Eichinger L."/>
            <person name="Platzer M."/>
            <person name="Noegel A.A."/>
            <person name="Schaap P."/>
            <person name="Gloeckner G."/>
        </authorList>
    </citation>
    <scope>NUCLEOTIDE SEQUENCE [LARGE SCALE GENOMIC DNA]</scope>
    <source>
        <strain evidence="2">SH3</strain>
    </source>
</reference>
<accession>F4PS21</accession>
<dbReference type="Proteomes" id="UP000007797">
    <property type="component" value="Unassembled WGS sequence"/>
</dbReference>
<evidence type="ECO:0000313" key="1">
    <source>
        <dbReference type="EMBL" id="EGG20619.1"/>
    </source>
</evidence>
<sequence length="106" mass="12760">MNSSLGDRQDRIIVISNLYAIVRLYPKECLVQQYQHVVKIHRAINLYIKTLKHRHLPQEQKHQLIQTWVFIKDIFEENWDQVPENTREVLSNLQIGTLEENEFSLY</sequence>
<evidence type="ECO:0000313" key="2">
    <source>
        <dbReference type="Proteomes" id="UP000007797"/>
    </source>
</evidence>
<proteinExistence type="predicted"/>
<dbReference type="AlphaFoldDB" id="F4PS21"/>
<dbReference type="RefSeq" id="XP_004358469.1">
    <property type="nucleotide sequence ID" value="XM_004358412.1"/>
</dbReference>